<keyword evidence="1" id="KW-0472">Membrane</keyword>
<gene>
    <name evidence="2" type="ORF">METZ01_LOCUS197229</name>
</gene>
<proteinExistence type="predicted"/>
<feature type="transmembrane region" description="Helical" evidence="1">
    <location>
        <begin position="12"/>
        <end position="34"/>
    </location>
</feature>
<feature type="non-terminal residue" evidence="2">
    <location>
        <position position="83"/>
    </location>
</feature>
<dbReference type="GO" id="GO:0016020">
    <property type="term" value="C:membrane"/>
    <property type="evidence" value="ECO:0007669"/>
    <property type="project" value="InterPro"/>
</dbReference>
<keyword evidence="1" id="KW-1133">Transmembrane helix</keyword>
<accession>A0A382E1Q8</accession>
<evidence type="ECO:0000313" key="2">
    <source>
        <dbReference type="EMBL" id="SVB44375.1"/>
    </source>
</evidence>
<sequence>MNSLLGLIIQIINLYQFVLLIYIIATWLISFNIINTSNHFVYSVMKALYRLCDPSLRYIRQYLPNFGSIDISPIIVYLLLWFL</sequence>
<dbReference type="EMBL" id="UINC01042144">
    <property type="protein sequence ID" value="SVB44375.1"/>
    <property type="molecule type" value="Genomic_DNA"/>
</dbReference>
<keyword evidence="1" id="KW-0812">Transmembrane</keyword>
<protein>
    <recommendedName>
        <fullName evidence="3">YggT family protein</fullName>
    </recommendedName>
</protein>
<dbReference type="Pfam" id="PF02325">
    <property type="entry name" value="CCB3_YggT"/>
    <property type="match status" value="1"/>
</dbReference>
<reference evidence="2" key="1">
    <citation type="submission" date="2018-05" db="EMBL/GenBank/DDBJ databases">
        <authorList>
            <person name="Lanie J.A."/>
            <person name="Ng W.-L."/>
            <person name="Kazmierczak K.M."/>
            <person name="Andrzejewski T.M."/>
            <person name="Davidsen T.M."/>
            <person name="Wayne K.J."/>
            <person name="Tettelin H."/>
            <person name="Glass J.I."/>
            <person name="Rusch D."/>
            <person name="Podicherti R."/>
            <person name="Tsui H.-C.T."/>
            <person name="Winkler M.E."/>
        </authorList>
    </citation>
    <scope>NUCLEOTIDE SEQUENCE</scope>
</reference>
<evidence type="ECO:0000256" key="1">
    <source>
        <dbReference type="SAM" id="Phobius"/>
    </source>
</evidence>
<organism evidence="2">
    <name type="scientific">marine metagenome</name>
    <dbReference type="NCBI Taxonomy" id="408172"/>
    <lineage>
        <taxon>unclassified sequences</taxon>
        <taxon>metagenomes</taxon>
        <taxon>ecological metagenomes</taxon>
    </lineage>
</organism>
<dbReference type="InterPro" id="IPR003425">
    <property type="entry name" value="CCB3/YggT"/>
</dbReference>
<name>A0A382E1Q8_9ZZZZ</name>
<feature type="transmembrane region" description="Helical" evidence="1">
    <location>
        <begin position="62"/>
        <end position="82"/>
    </location>
</feature>
<evidence type="ECO:0008006" key="3">
    <source>
        <dbReference type="Google" id="ProtNLM"/>
    </source>
</evidence>
<dbReference type="AlphaFoldDB" id="A0A382E1Q8"/>